<reference evidence="12 13" key="1">
    <citation type="submission" date="2012-06" db="EMBL/GenBank/DDBJ databases">
        <title>The complete chromosome of genome of Turneriella parva DSM 21527.</title>
        <authorList>
            <consortium name="US DOE Joint Genome Institute (JGI-PGF)"/>
            <person name="Lucas S."/>
            <person name="Han J."/>
            <person name="Lapidus A."/>
            <person name="Bruce D."/>
            <person name="Goodwin L."/>
            <person name="Pitluck S."/>
            <person name="Peters L."/>
            <person name="Kyrpides N."/>
            <person name="Mavromatis K."/>
            <person name="Ivanova N."/>
            <person name="Mikhailova N."/>
            <person name="Chertkov O."/>
            <person name="Detter J.C."/>
            <person name="Tapia R."/>
            <person name="Han C."/>
            <person name="Land M."/>
            <person name="Hauser L."/>
            <person name="Markowitz V."/>
            <person name="Cheng J.-F."/>
            <person name="Hugenholtz P."/>
            <person name="Woyke T."/>
            <person name="Wu D."/>
            <person name="Gronow S."/>
            <person name="Wellnitz S."/>
            <person name="Brambilla E."/>
            <person name="Klenk H.-P."/>
            <person name="Eisen J.A."/>
        </authorList>
    </citation>
    <scope>NUCLEOTIDE SEQUENCE [LARGE SCALE GENOMIC DNA]</scope>
    <source>
        <strain evidence="13">ATCC BAA-1111 / DSM 21527 / NCTC 11395 / H</strain>
    </source>
</reference>
<dbReference type="UniPathway" id="UPA00288">
    <property type="reaction ID" value="UER01023"/>
</dbReference>
<keyword evidence="8 9" id="KW-0663">Pyridoxal phosphate</keyword>
<keyword evidence="5 9" id="KW-0963">Cytoplasm</keyword>
<dbReference type="Pfam" id="PF00464">
    <property type="entry name" value="SHMT"/>
    <property type="match status" value="1"/>
</dbReference>
<dbReference type="AlphaFoldDB" id="I4B972"/>
<gene>
    <name evidence="9" type="primary">glyA</name>
    <name evidence="12" type="ordered locus">Turpa_3190</name>
</gene>
<comment type="similarity">
    <text evidence="3 9">Belongs to the SHMT family.</text>
</comment>
<protein>
    <recommendedName>
        <fullName evidence="9">Serine hydroxymethyltransferase</fullName>
        <shortName evidence="9">SHMT</shortName>
        <shortName evidence="9">Serine methylase</shortName>
        <ecNumber evidence="9">2.1.2.1</ecNumber>
    </recommendedName>
</protein>
<dbReference type="EMBL" id="CP002959">
    <property type="protein sequence ID" value="AFM13829.1"/>
    <property type="molecule type" value="Genomic_DNA"/>
</dbReference>
<dbReference type="InterPro" id="IPR001085">
    <property type="entry name" value="Ser_HO-MeTrfase"/>
</dbReference>
<evidence type="ECO:0000256" key="9">
    <source>
        <dbReference type="HAMAP-Rule" id="MF_00051"/>
    </source>
</evidence>
<dbReference type="RefSeq" id="WP_014804329.1">
    <property type="nucleotide sequence ID" value="NC_018020.1"/>
</dbReference>
<comment type="subunit">
    <text evidence="4 9">Homodimer.</text>
</comment>
<feature type="binding site" evidence="9">
    <location>
        <position position="243"/>
    </location>
    <ligand>
        <name>(6S)-5,6,7,8-tetrahydrofolate</name>
        <dbReference type="ChEBI" id="CHEBI:57453"/>
    </ligand>
</feature>
<dbReference type="PIRSF" id="PIRSF000412">
    <property type="entry name" value="SHMT"/>
    <property type="match status" value="1"/>
</dbReference>
<evidence type="ECO:0000259" key="11">
    <source>
        <dbReference type="Pfam" id="PF00464"/>
    </source>
</evidence>
<evidence type="ECO:0000256" key="4">
    <source>
        <dbReference type="ARBA" id="ARBA00011738"/>
    </source>
</evidence>
<dbReference type="PATRIC" id="fig|869212.3.peg.3219"/>
<proteinExistence type="inferred from homology"/>
<dbReference type="InterPro" id="IPR015421">
    <property type="entry name" value="PyrdxlP-dep_Trfase_major"/>
</dbReference>
<comment type="catalytic activity">
    <reaction evidence="9">
        <text>(6R)-5,10-methylene-5,6,7,8-tetrahydrofolate + glycine + H2O = (6S)-5,6,7,8-tetrahydrofolate + L-serine</text>
        <dbReference type="Rhea" id="RHEA:15481"/>
        <dbReference type="ChEBI" id="CHEBI:15377"/>
        <dbReference type="ChEBI" id="CHEBI:15636"/>
        <dbReference type="ChEBI" id="CHEBI:33384"/>
        <dbReference type="ChEBI" id="CHEBI:57305"/>
        <dbReference type="ChEBI" id="CHEBI:57453"/>
        <dbReference type="EC" id="2.1.2.1"/>
    </reaction>
</comment>
<comment type="caution">
    <text evidence="9">Lacks conserved residue(s) required for the propagation of feature annotation.</text>
</comment>
<evidence type="ECO:0000256" key="5">
    <source>
        <dbReference type="ARBA" id="ARBA00022490"/>
    </source>
</evidence>
<dbReference type="PANTHER" id="PTHR11680:SF35">
    <property type="entry name" value="SERINE HYDROXYMETHYLTRANSFERASE 1"/>
    <property type="match status" value="1"/>
</dbReference>
<dbReference type="InterPro" id="IPR039429">
    <property type="entry name" value="SHMT-like_dom"/>
</dbReference>
<dbReference type="InterPro" id="IPR015422">
    <property type="entry name" value="PyrdxlP-dep_Trfase_small"/>
</dbReference>
<comment type="function">
    <text evidence="9">Catalyzes the reversible interconversion of serine and glycine with tetrahydrofolate (THF) serving as the one-carbon carrier. This reaction serves as the major source of one-carbon groups required for the biosynthesis of purines, thymidylate, methionine, and other important biomolecules. Also exhibits THF-independent aldolase activity toward beta-hydroxyamino acids, producing glycine and aldehydes, via a retro-aldol mechanism.</text>
</comment>
<dbReference type="CDD" id="cd00378">
    <property type="entry name" value="SHMT"/>
    <property type="match status" value="1"/>
</dbReference>
<dbReference type="GO" id="GO:0004372">
    <property type="term" value="F:glycine hydroxymethyltransferase activity"/>
    <property type="evidence" value="ECO:0007669"/>
    <property type="project" value="UniProtKB-UniRule"/>
</dbReference>
<comment type="pathway">
    <text evidence="9">Amino-acid biosynthesis; glycine biosynthesis; glycine from L-serine: step 1/1.</text>
</comment>
<dbReference type="KEGG" id="tpx:Turpa_3190"/>
<comment type="subcellular location">
    <subcellularLocation>
        <location evidence="2 9">Cytoplasm</location>
    </subcellularLocation>
</comment>
<keyword evidence="9" id="KW-0028">Amino-acid biosynthesis</keyword>
<evidence type="ECO:0000256" key="10">
    <source>
        <dbReference type="PIRSR" id="PIRSR000412-50"/>
    </source>
</evidence>
<feature type="binding site" evidence="9">
    <location>
        <position position="119"/>
    </location>
    <ligand>
        <name>(6S)-5,6,7,8-tetrahydrofolate</name>
        <dbReference type="ChEBI" id="CHEBI:57453"/>
    </ligand>
</feature>
<evidence type="ECO:0000256" key="1">
    <source>
        <dbReference type="ARBA" id="ARBA00001933"/>
    </source>
</evidence>
<evidence type="ECO:0000256" key="6">
    <source>
        <dbReference type="ARBA" id="ARBA00022563"/>
    </source>
</evidence>
<dbReference type="GO" id="GO:0005829">
    <property type="term" value="C:cytosol"/>
    <property type="evidence" value="ECO:0007669"/>
    <property type="project" value="TreeGrafter"/>
</dbReference>
<dbReference type="EC" id="2.1.2.1" evidence="9"/>
<dbReference type="Proteomes" id="UP000006048">
    <property type="component" value="Chromosome"/>
</dbReference>
<dbReference type="PROSITE" id="PS00096">
    <property type="entry name" value="SHMT"/>
    <property type="match status" value="1"/>
</dbReference>
<dbReference type="Gene3D" id="3.90.1150.10">
    <property type="entry name" value="Aspartate Aminotransferase, domain 1"/>
    <property type="match status" value="1"/>
</dbReference>
<keyword evidence="7 9" id="KW-0808">Transferase</keyword>
<dbReference type="GO" id="GO:0019264">
    <property type="term" value="P:glycine biosynthetic process from serine"/>
    <property type="evidence" value="ECO:0007669"/>
    <property type="project" value="UniProtKB-UniRule"/>
</dbReference>
<evidence type="ECO:0000256" key="2">
    <source>
        <dbReference type="ARBA" id="ARBA00004496"/>
    </source>
</evidence>
<dbReference type="PANTHER" id="PTHR11680">
    <property type="entry name" value="SERINE HYDROXYMETHYLTRANSFERASE"/>
    <property type="match status" value="1"/>
</dbReference>
<comment type="pathway">
    <text evidence="9">One-carbon metabolism; tetrahydrofolate interconversion.</text>
</comment>
<dbReference type="HOGENOM" id="CLU_022477_2_1_12"/>
<evidence type="ECO:0000313" key="12">
    <source>
        <dbReference type="EMBL" id="AFM13829.1"/>
    </source>
</evidence>
<dbReference type="InterPro" id="IPR015424">
    <property type="entry name" value="PyrdxlP-dep_Trfase"/>
</dbReference>
<organism evidence="12 13">
    <name type="scientific">Turneriella parva (strain ATCC BAA-1111 / DSM 21527 / NCTC 11395 / H)</name>
    <name type="common">Leptospira parva</name>
    <dbReference type="NCBI Taxonomy" id="869212"/>
    <lineage>
        <taxon>Bacteria</taxon>
        <taxon>Pseudomonadati</taxon>
        <taxon>Spirochaetota</taxon>
        <taxon>Spirochaetia</taxon>
        <taxon>Leptospirales</taxon>
        <taxon>Leptospiraceae</taxon>
        <taxon>Turneriella</taxon>
    </lineage>
</organism>
<feature type="site" description="Plays an important role in substrate specificity" evidence="9">
    <location>
        <position position="227"/>
    </location>
</feature>
<name>I4B972_TURPD</name>
<keyword evidence="6 9" id="KW-0554">One-carbon metabolism</keyword>
<evidence type="ECO:0000256" key="8">
    <source>
        <dbReference type="ARBA" id="ARBA00022898"/>
    </source>
</evidence>
<comment type="cofactor">
    <cofactor evidence="1 9 10">
        <name>pyridoxal 5'-phosphate</name>
        <dbReference type="ChEBI" id="CHEBI:597326"/>
    </cofactor>
</comment>
<evidence type="ECO:0000313" key="13">
    <source>
        <dbReference type="Proteomes" id="UP000006048"/>
    </source>
</evidence>
<dbReference type="GO" id="GO:0030170">
    <property type="term" value="F:pyridoxal phosphate binding"/>
    <property type="evidence" value="ECO:0007669"/>
    <property type="project" value="UniProtKB-UniRule"/>
</dbReference>
<dbReference type="Gene3D" id="3.40.640.10">
    <property type="entry name" value="Type I PLP-dependent aspartate aminotransferase-like (Major domain)"/>
    <property type="match status" value="1"/>
</dbReference>
<evidence type="ECO:0000256" key="7">
    <source>
        <dbReference type="ARBA" id="ARBA00022679"/>
    </source>
</evidence>
<dbReference type="InterPro" id="IPR019798">
    <property type="entry name" value="Ser_HO-MeTrfase_PLP_BS"/>
</dbReference>
<feature type="binding site" evidence="9">
    <location>
        <begin position="123"/>
        <end position="125"/>
    </location>
    <ligand>
        <name>(6S)-5,6,7,8-tetrahydrofolate</name>
        <dbReference type="ChEBI" id="CHEBI:57453"/>
    </ligand>
</feature>
<dbReference type="FunFam" id="3.40.640.10:FF:000001">
    <property type="entry name" value="Serine hydroxymethyltransferase"/>
    <property type="match status" value="1"/>
</dbReference>
<dbReference type="NCBIfam" id="NF000586">
    <property type="entry name" value="PRK00011.1"/>
    <property type="match status" value="1"/>
</dbReference>
<feature type="modified residue" description="N6-(pyridoxal phosphate)lysine" evidence="9 10">
    <location>
        <position position="228"/>
    </location>
</feature>
<keyword evidence="13" id="KW-1185">Reference proteome</keyword>
<dbReference type="OrthoDB" id="9803846at2"/>
<dbReference type="SUPFAM" id="SSF53383">
    <property type="entry name" value="PLP-dependent transferases"/>
    <property type="match status" value="1"/>
</dbReference>
<evidence type="ECO:0000256" key="3">
    <source>
        <dbReference type="ARBA" id="ARBA00006376"/>
    </source>
</evidence>
<accession>I4B972</accession>
<dbReference type="STRING" id="869212.Turpa_3190"/>
<dbReference type="HAMAP" id="MF_00051">
    <property type="entry name" value="SHMT"/>
    <property type="match status" value="1"/>
</dbReference>
<dbReference type="InterPro" id="IPR049943">
    <property type="entry name" value="Ser_HO-MeTrfase-like"/>
</dbReference>
<feature type="domain" description="Serine hydroxymethyltransferase-like" evidence="11">
    <location>
        <begin position="7"/>
        <end position="384"/>
    </location>
</feature>
<dbReference type="GO" id="GO:0035999">
    <property type="term" value="P:tetrahydrofolate interconversion"/>
    <property type="evidence" value="ECO:0007669"/>
    <property type="project" value="UniProtKB-UniRule"/>
</dbReference>
<sequence length="420" mass="45367">MSYPLISSQDPELSAALKAEDDRQESHLELIASENFVSKTVLEAYTSTLTNKYAEGYPGKRYYGGCGPSDMVETLAIERIKKVFGAKYANVQPHSGASANLAAFYAVLQPGDTFLGMDLAHGGHLTHGSAVNFSGLYYKPVAYGVDEKTHLIDYDRVEKLAHEHRPRMIIVGASAYPRIIDFARFRNIADQVGAKVMVDMAHIAGLVAAKLHPSPIEHADIVTSTTHKTLRGPRGGIILTNSEDIIKTINSRVFPGVQGGPLMHVIAAKAAAFGEALQPEFVTYQKRILQNAKALATRLVERGFTLVSGGTDNHLMIVNTFDTKGITGKDAQAMLEAANITTNKNMLPYDKNKPAVSSGIRLGSPALTTRGFDAPEFIETADIIADVLEAKGSDAAIVAAKTRVAALCARFPMKNFRLLP</sequence>
<dbReference type="UniPathway" id="UPA00193"/>